<protein>
    <submittedName>
        <fullName evidence="1">Uncharacterized protein</fullName>
    </submittedName>
</protein>
<dbReference type="Proteomes" id="UP001162483">
    <property type="component" value="Unassembled WGS sequence"/>
</dbReference>
<accession>A0ABN9CM53</accession>
<reference evidence="1" key="1">
    <citation type="submission" date="2023-05" db="EMBL/GenBank/DDBJ databases">
        <authorList>
            <person name="Stuckert A."/>
        </authorList>
    </citation>
    <scope>NUCLEOTIDE SEQUENCE</scope>
</reference>
<proteinExistence type="predicted"/>
<name>A0ABN9CM53_9NEOB</name>
<evidence type="ECO:0000313" key="1">
    <source>
        <dbReference type="EMBL" id="CAI9561224.1"/>
    </source>
</evidence>
<evidence type="ECO:0000313" key="2">
    <source>
        <dbReference type="Proteomes" id="UP001162483"/>
    </source>
</evidence>
<comment type="caution">
    <text evidence="1">The sequence shown here is derived from an EMBL/GenBank/DDBJ whole genome shotgun (WGS) entry which is preliminary data.</text>
</comment>
<organism evidence="1 2">
    <name type="scientific">Staurois parvus</name>
    <dbReference type="NCBI Taxonomy" id="386267"/>
    <lineage>
        <taxon>Eukaryota</taxon>
        <taxon>Metazoa</taxon>
        <taxon>Chordata</taxon>
        <taxon>Craniata</taxon>
        <taxon>Vertebrata</taxon>
        <taxon>Euteleostomi</taxon>
        <taxon>Amphibia</taxon>
        <taxon>Batrachia</taxon>
        <taxon>Anura</taxon>
        <taxon>Neobatrachia</taxon>
        <taxon>Ranoidea</taxon>
        <taxon>Ranidae</taxon>
        <taxon>Staurois</taxon>
    </lineage>
</organism>
<dbReference type="EMBL" id="CATNWA010011145">
    <property type="protein sequence ID" value="CAI9561224.1"/>
    <property type="molecule type" value="Genomic_DNA"/>
</dbReference>
<keyword evidence="2" id="KW-1185">Reference proteome</keyword>
<sequence length="64" mass="7081">MLQTSTETKAKNTRISTEDFERRTVMRCSAAVRHLNDVIVSKMAVHPSVAIPAVVVPSPQQSFL</sequence>
<gene>
    <name evidence="1" type="ORF">SPARVUS_LOCUS5397959</name>
</gene>